<keyword evidence="1 4" id="KW-0808">Transferase</keyword>
<dbReference type="PROSITE" id="PS51186">
    <property type="entry name" value="GNAT"/>
    <property type="match status" value="1"/>
</dbReference>
<dbReference type="RefSeq" id="WP_127001245.1">
    <property type="nucleotide sequence ID" value="NZ_JBNPXW010000015.1"/>
</dbReference>
<dbReference type="SUPFAM" id="SSF55729">
    <property type="entry name" value="Acyl-CoA N-acyltransferases (Nat)"/>
    <property type="match status" value="1"/>
</dbReference>
<dbReference type="EMBL" id="RZIJ01000017">
    <property type="protein sequence ID" value="RUQ67556.1"/>
    <property type="molecule type" value="Genomic_DNA"/>
</dbReference>
<dbReference type="AlphaFoldDB" id="A0A433J544"/>
<evidence type="ECO:0000259" key="3">
    <source>
        <dbReference type="PROSITE" id="PS51186"/>
    </source>
</evidence>
<organism evidence="4 5">
    <name type="scientific">Azospirillum doebereinerae</name>
    <dbReference type="NCBI Taxonomy" id="92933"/>
    <lineage>
        <taxon>Bacteria</taxon>
        <taxon>Pseudomonadati</taxon>
        <taxon>Pseudomonadota</taxon>
        <taxon>Alphaproteobacteria</taxon>
        <taxon>Rhodospirillales</taxon>
        <taxon>Azospirillaceae</taxon>
        <taxon>Azospirillum</taxon>
    </lineage>
</organism>
<gene>
    <name evidence="4" type="ORF">EJ913_20255</name>
</gene>
<dbReference type="CDD" id="cd04301">
    <property type="entry name" value="NAT_SF"/>
    <property type="match status" value="1"/>
</dbReference>
<dbReference type="InterPro" id="IPR016181">
    <property type="entry name" value="Acyl_CoA_acyltransferase"/>
</dbReference>
<evidence type="ECO:0000313" key="4">
    <source>
        <dbReference type="EMBL" id="RUQ67556.1"/>
    </source>
</evidence>
<dbReference type="PANTHER" id="PTHR43877:SF2">
    <property type="entry name" value="AMINOALKYLPHOSPHONATE N-ACETYLTRANSFERASE-RELATED"/>
    <property type="match status" value="1"/>
</dbReference>
<sequence>MPDVVIAAESPRQEPVIEMIAALDAYLKRLYPAEVCHLLDLDSLAAPDVRFFVTRKSGHLGGGHPVGCAGLRIDPEGYGEVKRMYVLPTLRGAGIAARLLARIEEQARAEGLTALLLETGPLQTEAVTLYRKAGFTERGPYADYFEHPLSLFMEKTL</sequence>
<keyword evidence="5" id="KW-1185">Reference proteome</keyword>
<dbReference type="PANTHER" id="PTHR43877">
    <property type="entry name" value="AMINOALKYLPHOSPHONATE N-ACETYLTRANSFERASE-RELATED-RELATED"/>
    <property type="match status" value="1"/>
</dbReference>
<dbReference type="Pfam" id="PF00583">
    <property type="entry name" value="Acetyltransf_1"/>
    <property type="match status" value="1"/>
</dbReference>
<dbReference type="InterPro" id="IPR000182">
    <property type="entry name" value="GNAT_dom"/>
</dbReference>
<evidence type="ECO:0000256" key="1">
    <source>
        <dbReference type="ARBA" id="ARBA00022679"/>
    </source>
</evidence>
<evidence type="ECO:0000256" key="2">
    <source>
        <dbReference type="ARBA" id="ARBA00023315"/>
    </source>
</evidence>
<proteinExistence type="predicted"/>
<comment type="caution">
    <text evidence="4">The sequence shown here is derived from an EMBL/GenBank/DDBJ whole genome shotgun (WGS) entry which is preliminary data.</text>
</comment>
<dbReference type="Gene3D" id="3.40.630.30">
    <property type="match status" value="1"/>
</dbReference>
<accession>A0A433J544</accession>
<evidence type="ECO:0000313" key="5">
    <source>
        <dbReference type="Proteomes" id="UP000280346"/>
    </source>
</evidence>
<dbReference type="InterPro" id="IPR050832">
    <property type="entry name" value="Bact_Acetyltransf"/>
</dbReference>
<feature type="domain" description="N-acetyltransferase" evidence="3">
    <location>
        <begin position="4"/>
        <end position="157"/>
    </location>
</feature>
<protein>
    <submittedName>
        <fullName evidence="4">N-acetyltransferase</fullName>
    </submittedName>
</protein>
<dbReference type="GO" id="GO:0016747">
    <property type="term" value="F:acyltransferase activity, transferring groups other than amino-acyl groups"/>
    <property type="evidence" value="ECO:0007669"/>
    <property type="project" value="InterPro"/>
</dbReference>
<dbReference type="OrthoDB" id="9805924at2"/>
<dbReference type="Proteomes" id="UP000280346">
    <property type="component" value="Unassembled WGS sequence"/>
</dbReference>
<name>A0A433J544_9PROT</name>
<reference evidence="4 5" key="1">
    <citation type="submission" date="2018-12" db="EMBL/GenBank/DDBJ databases">
        <authorList>
            <person name="Yang Y."/>
        </authorList>
    </citation>
    <scope>NUCLEOTIDE SEQUENCE [LARGE SCALE GENOMIC DNA]</scope>
    <source>
        <strain evidence="4 5">GSF71</strain>
    </source>
</reference>
<keyword evidence="2" id="KW-0012">Acyltransferase</keyword>